<dbReference type="EMBL" id="ATGI01000030">
    <property type="protein sequence ID" value="EPF72111.1"/>
    <property type="molecule type" value="Genomic_DNA"/>
</dbReference>
<dbReference type="eggNOG" id="ENOG5032A2K">
    <property type="taxonomic scope" value="Bacteria"/>
</dbReference>
<protein>
    <submittedName>
        <fullName evidence="2">Uncharacterized protein</fullName>
    </submittedName>
</protein>
<sequence>MKIQIEEKKPIDVPSEWCDFEGAKFLIAGSSKPAFRRKMDILGAKIGQEVNGNRKITDESAESIPFEYNKACADLILDWDGVVDIDGNPIKYSEDMAEQLCTLAVDPDTKEKLTGGLILLINEQSERIQEEADKLKAETLGKSKNSTNGQNSTVKKKQRNTTSNSKP</sequence>
<accession>S3NZV8</accession>
<dbReference type="HOGENOM" id="CLU_131333_0_0_6"/>
<dbReference type="AlphaFoldDB" id="S3NZV8"/>
<comment type="caution">
    <text evidence="2">The sequence shown here is derived from an EMBL/GenBank/DDBJ whole genome shotgun (WGS) entry which is preliminary data.</text>
</comment>
<evidence type="ECO:0000313" key="2">
    <source>
        <dbReference type="EMBL" id="EPF72111.1"/>
    </source>
</evidence>
<keyword evidence="3" id="KW-1185">Reference proteome</keyword>
<feature type="compositionally biased region" description="Polar residues" evidence="1">
    <location>
        <begin position="142"/>
        <end position="153"/>
    </location>
</feature>
<dbReference type="RefSeq" id="WP_016656567.1">
    <property type="nucleotide sequence ID" value="NZ_KE340353.1"/>
</dbReference>
<dbReference type="STRING" id="632955.GCA_000829675_00295"/>
<feature type="region of interest" description="Disordered" evidence="1">
    <location>
        <begin position="132"/>
        <end position="167"/>
    </location>
</feature>
<evidence type="ECO:0000313" key="3">
    <source>
        <dbReference type="Proteomes" id="UP000014568"/>
    </source>
</evidence>
<name>S3NZV8_9GAMM</name>
<feature type="compositionally biased region" description="Basic and acidic residues" evidence="1">
    <location>
        <begin position="132"/>
        <end position="141"/>
    </location>
</feature>
<dbReference type="PATRIC" id="fig|421052.3.peg.2111"/>
<reference evidence="2 3" key="1">
    <citation type="submission" date="2013-06" db="EMBL/GenBank/DDBJ databases">
        <title>The Genome Sequence of Acinetobacter rudis CIP 110305.</title>
        <authorList>
            <consortium name="The Broad Institute Genome Sequencing Platform"/>
            <consortium name="The Broad Institute Genome Sequencing Center for Infectious Disease"/>
            <person name="Cerqueira G."/>
            <person name="Feldgarden M."/>
            <person name="Courvalin P."/>
            <person name="Perichon B."/>
            <person name="Grillot-Courvalin C."/>
            <person name="Clermont D."/>
            <person name="Rocha E."/>
            <person name="Yoon E.-J."/>
            <person name="Nemec A."/>
            <person name="Young S.K."/>
            <person name="Zeng Q."/>
            <person name="Gargeya S."/>
            <person name="Fitzgerald M."/>
            <person name="Abouelleil A."/>
            <person name="Alvarado L."/>
            <person name="Berlin A.M."/>
            <person name="Chapman S.B."/>
            <person name="Dewar J."/>
            <person name="Goldberg J."/>
            <person name="Griggs A."/>
            <person name="Gujja S."/>
            <person name="Hansen M."/>
            <person name="Howarth C."/>
            <person name="Imamovic A."/>
            <person name="Larimer J."/>
            <person name="McCowan C."/>
            <person name="Murphy C."/>
            <person name="Pearson M."/>
            <person name="Priest M."/>
            <person name="Roberts A."/>
            <person name="Saif S."/>
            <person name="Shea T."/>
            <person name="Sykes S."/>
            <person name="Wortman J."/>
            <person name="Nusbaum C."/>
            <person name="Birren B."/>
        </authorList>
    </citation>
    <scope>NUCLEOTIDE SEQUENCE [LARGE SCALE GENOMIC DNA]</scope>
    <source>
        <strain evidence="2 3">CIP 110305</strain>
    </source>
</reference>
<evidence type="ECO:0000256" key="1">
    <source>
        <dbReference type="SAM" id="MobiDB-lite"/>
    </source>
</evidence>
<organism evidence="2 3">
    <name type="scientific">Acinetobacter rudis CIP 110305</name>
    <dbReference type="NCBI Taxonomy" id="421052"/>
    <lineage>
        <taxon>Bacteria</taxon>
        <taxon>Pseudomonadati</taxon>
        <taxon>Pseudomonadota</taxon>
        <taxon>Gammaproteobacteria</taxon>
        <taxon>Moraxellales</taxon>
        <taxon>Moraxellaceae</taxon>
        <taxon>Acinetobacter</taxon>
    </lineage>
</organism>
<dbReference type="OrthoDB" id="6698961at2"/>
<dbReference type="Proteomes" id="UP000014568">
    <property type="component" value="Unassembled WGS sequence"/>
</dbReference>
<proteinExistence type="predicted"/>
<gene>
    <name evidence="2" type="ORF">F945_02161</name>
</gene>